<dbReference type="OrthoDB" id="8964853at2759"/>
<feature type="region of interest" description="Disordered" evidence="3">
    <location>
        <begin position="109"/>
        <end position="171"/>
    </location>
</feature>
<keyword evidence="2" id="KW-0539">Nucleus</keyword>
<dbReference type="GO" id="GO:0003700">
    <property type="term" value="F:DNA-binding transcription factor activity"/>
    <property type="evidence" value="ECO:0007669"/>
    <property type="project" value="TreeGrafter"/>
</dbReference>
<dbReference type="AlphaFoldDB" id="A0A316Z521"/>
<gene>
    <name evidence="5" type="ORF">FA09DRAFT_331648</name>
</gene>
<proteinExistence type="predicted"/>
<dbReference type="InterPro" id="IPR011598">
    <property type="entry name" value="bHLH_dom"/>
</dbReference>
<dbReference type="PANTHER" id="PTHR10328">
    <property type="entry name" value="PROTEIN MAX MYC-ASSOCIATED FACTOR X"/>
    <property type="match status" value="1"/>
</dbReference>
<sequence length="472" mass="51586">MDEHVAISEAEPEISVGSLAEDGAVEARRDAEPSAIDFDTYILGGYAQSRELDADAAAAESAAVVAAAAAQASPPAYQDASGSSSFQPHPAHPHLGAAAAALSNGEIPRIEAPEDDGGGDSAAAAVDDGEARESPSSGKAASRSLQAPGANRPITPYARTPELRVSHKLAERKRRREMKDLFEDLRVALPEEKSPKTSKWEILSKTIEFMHAMRDDIQLLRQENDLLRAEVERCGGTLPDPPVAPEPEPQQGEEQGAMEADQSMADDEHLHHQHELHQHEEQQEQHPTEQLDGDQSMLAPPQELSQQDGGHVDDGMQQQPLTEEEQAAQAQQQDAAAYFATAAEQHADDAHQHPEQLLEDHHHQHLGDEAALQPEHLEALASHALHAADAEHYDEQQQLEQYHEPGMGDMHAQQDSDAQQVHADADDKTQHPQYAELEQPEHAAQHDAQQQQQQQQQPGDLLLDDVDVYMPQ</sequence>
<dbReference type="SUPFAM" id="SSF47459">
    <property type="entry name" value="HLH, helix-loop-helix DNA-binding domain"/>
    <property type="match status" value="1"/>
</dbReference>
<accession>A0A316Z521</accession>
<feature type="region of interest" description="Disordered" evidence="3">
    <location>
        <begin position="231"/>
        <end position="472"/>
    </location>
</feature>
<dbReference type="GO" id="GO:0046983">
    <property type="term" value="F:protein dimerization activity"/>
    <property type="evidence" value="ECO:0007669"/>
    <property type="project" value="InterPro"/>
</dbReference>
<feature type="compositionally biased region" description="Polar residues" evidence="3">
    <location>
        <begin position="134"/>
        <end position="145"/>
    </location>
</feature>
<keyword evidence="6" id="KW-1185">Reference proteome</keyword>
<dbReference type="PANTHER" id="PTHR10328:SF15">
    <property type="entry name" value="BHLH TRANSCRIPTION FACTOR"/>
    <property type="match status" value="1"/>
</dbReference>
<dbReference type="RefSeq" id="XP_025596337.1">
    <property type="nucleotide sequence ID" value="XM_025743115.1"/>
</dbReference>
<feature type="compositionally biased region" description="Acidic residues" evidence="3">
    <location>
        <begin position="462"/>
        <end position="472"/>
    </location>
</feature>
<dbReference type="SMART" id="SM00353">
    <property type="entry name" value="HLH"/>
    <property type="match status" value="1"/>
</dbReference>
<reference evidence="5 6" key="1">
    <citation type="journal article" date="2018" name="Mol. Biol. Evol.">
        <title>Broad Genomic Sampling Reveals a Smut Pathogenic Ancestry of the Fungal Clade Ustilaginomycotina.</title>
        <authorList>
            <person name="Kijpornyongpan T."/>
            <person name="Mondo S.J."/>
            <person name="Barry K."/>
            <person name="Sandor L."/>
            <person name="Lee J."/>
            <person name="Lipzen A."/>
            <person name="Pangilinan J."/>
            <person name="LaButti K."/>
            <person name="Hainaut M."/>
            <person name="Henrissat B."/>
            <person name="Grigoriev I.V."/>
            <person name="Spatafora J.W."/>
            <person name="Aime M.C."/>
        </authorList>
    </citation>
    <scope>NUCLEOTIDE SEQUENCE [LARGE SCALE GENOMIC DNA]</scope>
    <source>
        <strain evidence="5 6">MCA 4186</strain>
    </source>
</reference>
<evidence type="ECO:0000256" key="3">
    <source>
        <dbReference type="SAM" id="MobiDB-lite"/>
    </source>
</evidence>
<dbReference type="GO" id="GO:0003677">
    <property type="term" value="F:DNA binding"/>
    <property type="evidence" value="ECO:0007669"/>
    <property type="project" value="UniProtKB-KW"/>
</dbReference>
<evidence type="ECO:0000256" key="1">
    <source>
        <dbReference type="ARBA" id="ARBA00023125"/>
    </source>
</evidence>
<dbReference type="Pfam" id="PF00010">
    <property type="entry name" value="HLH"/>
    <property type="match status" value="1"/>
</dbReference>
<feature type="compositionally biased region" description="Basic and acidic residues" evidence="3">
    <location>
        <begin position="386"/>
        <end position="395"/>
    </location>
</feature>
<keyword evidence="1" id="KW-0238">DNA-binding</keyword>
<dbReference type="GO" id="GO:0090575">
    <property type="term" value="C:RNA polymerase II transcription regulator complex"/>
    <property type="evidence" value="ECO:0007669"/>
    <property type="project" value="TreeGrafter"/>
</dbReference>
<dbReference type="Proteomes" id="UP000245946">
    <property type="component" value="Unassembled WGS sequence"/>
</dbReference>
<feature type="compositionally biased region" description="Pro residues" evidence="3">
    <location>
        <begin position="239"/>
        <end position="248"/>
    </location>
</feature>
<evidence type="ECO:0000313" key="6">
    <source>
        <dbReference type="Proteomes" id="UP000245946"/>
    </source>
</evidence>
<feature type="compositionally biased region" description="Basic and acidic residues" evidence="3">
    <location>
        <begin position="345"/>
        <end position="368"/>
    </location>
</feature>
<dbReference type="PROSITE" id="PS50888">
    <property type="entry name" value="BHLH"/>
    <property type="match status" value="1"/>
</dbReference>
<name>A0A316Z521_9BASI</name>
<evidence type="ECO:0000313" key="5">
    <source>
        <dbReference type="EMBL" id="PWN96058.1"/>
    </source>
</evidence>
<feature type="compositionally biased region" description="Low complexity" evidence="3">
    <location>
        <begin position="317"/>
        <end position="344"/>
    </location>
</feature>
<feature type="compositionally biased region" description="Low complexity" evidence="3">
    <location>
        <begin position="249"/>
        <end position="262"/>
    </location>
</feature>
<protein>
    <recommendedName>
        <fullName evidence="4">BHLH domain-containing protein</fullName>
    </recommendedName>
</protein>
<feature type="compositionally biased region" description="Low complexity" evidence="3">
    <location>
        <begin position="60"/>
        <end position="80"/>
    </location>
</feature>
<evidence type="ECO:0000256" key="2">
    <source>
        <dbReference type="ARBA" id="ARBA00023242"/>
    </source>
</evidence>
<dbReference type="EMBL" id="KZ819301">
    <property type="protein sequence ID" value="PWN96058.1"/>
    <property type="molecule type" value="Genomic_DNA"/>
</dbReference>
<organism evidence="5 6">
    <name type="scientific">Tilletiopsis washingtonensis</name>
    <dbReference type="NCBI Taxonomy" id="58919"/>
    <lineage>
        <taxon>Eukaryota</taxon>
        <taxon>Fungi</taxon>
        <taxon>Dikarya</taxon>
        <taxon>Basidiomycota</taxon>
        <taxon>Ustilaginomycotina</taxon>
        <taxon>Exobasidiomycetes</taxon>
        <taxon>Entylomatales</taxon>
        <taxon>Entylomatales incertae sedis</taxon>
        <taxon>Tilletiopsis</taxon>
    </lineage>
</organism>
<dbReference type="Gene3D" id="4.10.280.10">
    <property type="entry name" value="Helix-loop-helix DNA-binding domain"/>
    <property type="match status" value="1"/>
</dbReference>
<dbReference type="GeneID" id="37270659"/>
<feature type="compositionally biased region" description="Basic and acidic residues" evidence="3">
    <location>
        <begin position="266"/>
        <end position="289"/>
    </location>
</feature>
<dbReference type="GO" id="GO:0045944">
    <property type="term" value="P:positive regulation of transcription by RNA polymerase II"/>
    <property type="evidence" value="ECO:0007669"/>
    <property type="project" value="TreeGrafter"/>
</dbReference>
<evidence type="ECO:0000259" key="4">
    <source>
        <dbReference type="PROSITE" id="PS50888"/>
    </source>
</evidence>
<dbReference type="STRING" id="58919.A0A316Z521"/>
<feature type="region of interest" description="Disordered" evidence="3">
    <location>
        <begin position="60"/>
        <end position="97"/>
    </location>
</feature>
<dbReference type="InterPro" id="IPR036638">
    <property type="entry name" value="HLH_DNA-bd_sf"/>
</dbReference>
<feature type="domain" description="BHLH" evidence="4">
    <location>
        <begin position="162"/>
        <end position="213"/>
    </location>
</feature>